<dbReference type="InterPro" id="IPR001212">
    <property type="entry name" value="Somatomedin_B_dom"/>
</dbReference>
<dbReference type="InterPro" id="IPR056801">
    <property type="entry name" value="SBSPON_C"/>
</dbReference>
<dbReference type="InParanoid" id="T1FXN3"/>
<dbReference type="PROSITE" id="PS50958">
    <property type="entry name" value="SMB_2"/>
    <property type="match status" value="1"/>
</dbReference>
<evidence type="ECO:0000256" key="4">
    <source>
        <dbReference type="SAM" id="MobiDB-lite"/>
    </source>
</evidence>
<dbReference type="Pfam" id="PF01033">
    <property type="entry name" value="Somatomedin_B"/>
    <property type="match status" value="1"/>
</dbReference>
<dbReference type="STRING" id="6412.T1FXN3"/>
<reference evidence="8" key="1">
    <citation type="submission" date="2012-12" db="EMBL/GenBank/DDBJ databases">
        <authorList>
            <person name="Hellsten U."/>
            <person name="Grimwood J."/>
            <person name="Chapman J.A."/>
            <person name="Shapiro H."/>
            <person name="Aerts A."/>
            <person name="Otillar R.P."/>
            <person name="Terry A.Y."/>
            <person name="Boore J.L."/>
            <person name="Simakov O."/>
            <person name="Marletaz F."/>
            <person name="Cho S.-J."/>
            <person name="Edsinger-Gonzales E."/>
            <person name="Havlak P."/>
            <person name="Kuo D.-H."/>
            <person name="Larsson T."/>
            <person name="Lv J."/>
            <person name="Arendt D."/>
            <person name="Savage R."/>
            <person name="Osoegawa K."/>
            <person name="de Jong P."/>
            <person name="Lindberg D.R."/>
            <person name="Seaver E.C."/>
            <person name="Weisblat D.A."/>
            <person name="Putnam N.H."/>
            <person name="Grigoriev I.V."/>
            <person name="Rokhsar D.S."/>
        </authorList>
    </citation>
    <scope>NUCLEOTIDE SEQUENCE</scope>
</reference>
<dbReference type="SUPFAM" id="SSF90188">
    <property type="entry name" value="Somatomedin B domain"/>
    <property type="match status" value="1"/>
</dbReference>
<sequence length="323" mass="37099">MSKFKSKQQKFKKQQKEKQKNEIELEPLLGLDQSKNYNKLLDNGNSKINVVKQTYEHLNQTQQESGCRSAKLCCQGKDNTCVTLGRRMNGKNTVTCFCDSVCLPLGDCCTDYQEECPKVDCVVGEWGEWSDCDVKCGYGAKQRERKVLVESKNGGKKCEPTVQKQACENKICKQTRSASLMKIGRIVQSSLSHWRTYKEYDPYNDIRKHIYERNGNTALNNLQPTYCSVYKLIQVHPRCQANLLLIDHSPPLKHDMRVCVECQYTASQAVLGDRCYGHGVYERETRWLSLNKRGCYGTWIKETKKENCLCADSHPDLPSYIFV</sequence>
<dbReference type="InterPro" id="IPR000884">
    <property type="entry name" value="TSP1_rpt"/>
</dbReference>
<dbReference type="eggNOG" id="ENOG502QV8I">
    <property type="taxonomic scope" value="Eukaryota"/>
</dbReference>
<evidence type="ECO:0000256" key="1">
    <source>
        <dbReference type="ARBA" id="ARBA00022729"/>
    </source>
</evidence>
<dbReference type="Gene3D" id="2.20.100.10">
    <property type="entry name" value="Thrombospondin type-1 (TSP1) repeat"/>
    <property type="match status" value="1"/>
</dbReference>
<dbReference type="EMBL" id="AMQM01000597">
    <property type="status" value="NOT_ANNOTATED_CDS"/>
    <property type="molecule type" value="Genomic_DNA"/>
</dbReference>
<reference evidence="6 8" key="2">
    <citation type="journal article" date="2013" name="Nature">
        <title>Insights into bilaterian evolution from three spiralian genomes.</title>
        <authorList>
            <person name="Simakov O."/>
            <person name="Marletaz F."/>
            <person name="Cho S.J."/>
            <person name="Edsinger-Gonzales E."/>
            <person name="Havlak P."/>
            <person name="Hellsten U."/>
            <person name="Kuo D.H."/>
            <person name="Larsson T."/>
            <person name="Lv J."/>
            <person name="Arendt D."/>
            <person name="Savage R."/>
            <person name="Osoegawa K."/>
            <person name="de Jong P."/>
            <person name="Grimwood J."/>
            <person name="Chapman J.A."/>
            <person name="Shapiro H."/>
            <person name="Aerts A."/>
            <person name="Otillar R.P."/>
            <person name="Terry A.Y."/>
            <person name="Boore J.L."/>
            <person name="Grigoriev I.V."/>
            <person name="Lindberg D.R."/>
            <person name="Seaver E.C."/>
            <person name="Weisblat D.A."/>
            <person name="Putnam N.H."/>
            <person name="Rokhsar D.S."/>
        </authorList>
    </citation>
    <scope>NUCLEOTIDE SEQUENCE</scope>
</reference>
<dbReference type="InterPro" id="IPR036383">
    <property type="entry name" value="TSP1_rpt_sf"/>
</dbReference>
<dbReference type="InterPro" id="IPR039942">
    <property type="entry name" value="SBSPO"/>
</dbReference>
<gene>
    <name evidence="7" type="primary">20213581</name>
    <name evidence="6" type="ORF">HELRODRAFT_63997</name>
</gene>
<name>T1FXN3_HELRO</name>
<evidence type="ECO:0000259" key="5">
    <source>
        <dbReference type="PROSITE" id="PS50958"/>
    </source>
</evidence>
<keyword evidence="8" id="KW-1185">Reference proteome</keyword>
<dbReference type="KEGG" id="hro:HELRODRAFT_63997"/>
<evidence type="ECO:0000313" key="8">
    <source>
        <dbReference type="Proteomes" id="UP000015101"/>
    </source>
</evidence>
<keyword evidence="3" id="KW-0325">Glycoprotein</keyword>
<dbReference type="InterPro" id="IPR036024">
    <property type="entry name" value="Somatomedin_B-like_dom_sf"/>
</dbReference>
<dbReference type="EMBL" id="KB096324">
    <property type="protein sequence ID" value="ESO06283.1"/>
    <property type="molecule type" value="Genomic_DNA"/>
</dbReference>
<evidence type="ECO:0000256" key="2">
    <source>
        <dbReference type="ARBA" id="ARBA00023157"/>
    </source>
</evidence>
<dbReference type="Pfam" id="PF19028">
    <property type="entry name" value="TSP1_spondin"/>
    <property type="match status" value="1"/>
</dbReference>
<dbReference type="OrthoDB" id="98591at2759"/>
<feature type="domain" description="SMB" evidence="5">
    <location>
        <begin position="77"/>
        <end position="120"/>
    </location>
</feature>
<proteinExistence type="predicted"/>
<dbReference type="OMA" id="TRDCCED"/>
<dbReference type="Pfam" id="PF25031">
    <property type="entry name" value="SBSPON_C"/>
    <property type="match status" value="1"/>
</dbReference>
<evidence type="ECO:0000313" key="6">
    <source>
        <dbReference type="EMBL" id="ESO06283.1"/>
    </source>
</evidence>
<dbReference type="SMART" id="SM00209">
    <property type="entry name" value="TSP1"/>
    <property type="match status" value="1"/>
</dbReference>
<dbReference type="PROSITE" id="PS00524">
    <property type="entry name" value="SMB_1"/>
    <property type="match status" value="1"/>
</dbReference>
<dbReference type="PROSITE" id="PS50092">
    <property type="entry name" value="TSP1"/>
    <property type="match status" value="1"/>
</dbReference>
<dbReference type="PANTHER" id="PTHR20920:SF5">
    <property type="entry name" value="SMB DOMAIN-CONTAINING PROTEIN"/>
    <property type="match status" value="1"/>
</dbReference>
<organism evidence="7 8">
    <name type="scientific">Helobdella robusta</name>
    <name type="common">Californian leech</name>
    <dbReference type="NCBI Taxonomy" id="6412"/>
    <lineage>
        <taxon>Eukaryota</taxon>
        <taxon>Metazoa</taxon>
        <taxon>Spiralia</taxon>
        <taxon>Lophotrochozoa</taxon>
        <taxon>Annelida</taxon>
        <taxon>Clitellata</taxon>
        <taxon>Hirudinea</taxon>
        <taxon>Rhynchobdellida</taxon>
        <taxon>Glossiphoniidae</taxon>
        <taxon>Helobdella</taxon>
    </lineage>
</organism>
<dbReference type="GeneID" id="20213581"/>
<protein>
    <recommendedName>
        <fullName evidence="5">SMB domain-containing protein</fullName>
    </recommendedName>
</protein>
<dbReference type="CTD" id="20213581"/>
<feature type="region of interest" description="Disordered" evidence="4">
    <location>
        <begin position="1"/>
        <end position="22"/>
    </location>
</feature>
<dbReference type="Proteomes" id="UP000015101">
    <property type="component" value="Unassembled WGS sequence"/>
</dbReference>
<dbReference type="InterPro" id="IPR044004">
    <property type="entry name" value="TSP1_spondin_dom"/>
</dbReference>
<dbReference type="AlphaFoldDB" id="T1FXN3"/>
<evidence type="ECO:0000256" key="3">
    <source>
        <dbReference type="ARBA" id="ARBA00023180"/>
    </source>
</evidence>
<dbReference type="RefSeq" id="XP_009015651.1">
    <property type="nucleotide sequence ID" value="XM_009017403.1"/>
</dbReference>
<keyword evidence="2" id="KW-1015">Disulfide bond</keyword>
<keyword evidence="1" id="KW-0732">Signal</keyword>
<reference evidence="7" key="3">
    <citation type="submission" date="2015-06" db="UniProtKB">
        <authorList>
            <consortium name="EnsemblMetazoa"/>
        </authorList>
    </citation>
    <scope>IDENTIFICATION</scope>
</reference>
<accession>T1FXN3</accession>
<dbReference type="EnsemblMetazoa" id="HelroT63997">
    <property type="protein sequence ID" value="HelroP63997"/>
    <property type="gene ID" value="HelroG63997"/>
</dbReference>
<evidence type="ECO:0000313" key="7">
    <source>
        <dbReference type="EnsemblMetazoa" id="HelroP63997"/>
    </source>
</evidence>
<dbReference type="HOGENOM" id="CLU_058116_1_0_1"/>
<dbReference type="SMART" id="SM00201">
    <property type="entry name" value="SO"/>
    <property type="match status" value="1"/>
</dbReference>
<feature type="compositionally biased region" description="Basic residues" evidence="4">
    <location>
        <begin position="1"/>
        <end position="13"/>
    </location>
</feature>
<dbReference type="PANTHER" id="PTHR20920">
    <property type="entry name" value="RPE-SPONDIN"/>
    <property type="match status" value="1"/>
</dbReference>
<dbReference type="SUPFAM" id="SSF82895">
    <property type="entry name" value="TSP-1 type 1 repeat"/>
    <property type="match status" value="1"/>
</dbReference>